<organism evidence="2 3">
    <name type="scientific">Paraburkholderia fungorum</name>
    <dbReference type="NCBI Taxonomy" id="134537"/>
    <lineage>
        <taxon>Bacteria</taxon>
        <taxon>Pseudomonadati</taxon>
        <taxon>Pseudomonadota</taxon>
        <taxon>Betaproteobacteria</taxon>
        <taxon>Burkholderiales</taxon>
        <taxon>Burkholderiaceae</taxon>
        <taxon>Paraburkholderia</taxon>
    </lineage>
</organism>
<name>A0AAP5Q2W5_9BURK</name>
<proteinExistence type="predicted"/>
<dbReference type="AlphaFoldDB" id="A0AAP5Q2W5"/>
<reference evidence="2" key="1">
    <citation type="submission" date="2022-08" db="EMBL/GenBank/DDBJ databases">
        <authorList>
            <person name="Kim S.-J."/>
        </authorList>
    </citation>
    <scope>NUCLEOTIDE SEQUENCE</scope>
    <source>
        <strain evidence="2">KJ</strain>
    </source>
</reference>
<keyword evidence="1" id="KW-1133">Transmembrane helix</keyword>
<protein>
    <submittedName>
        <fullName evidence="2">Uncharacterized protein</fullName>
    </submittedName>
</protein>
<comment type="caution">
    <text evidence="2">The sequence shown here is derived from an EMBL/GenBank/DDBJ whole genome shotgun (WGS) entry which is preliminary data.</text>
</comment>
<feature type="transmembrane region" description="Helical" evidence="1">
    <location>
        <begin position="12"/>
        <end position="36"/>
    </location>
</feature>
<gene>
    <name evidence="2" type="ORF">ParKJ_03765</name>
</gene>
<evidence type="ECO:0000313" key="3">
    <source>
        <dbReference type="Proteomes" id="UP001246473"/>
    </source>
</evidence>
<accession>A0AAP5Q2W5</accession>
<sequence>MFDLSQEMADSVFGLSNIVLTIGAALVLLGTAGAFWSGGIRDRYSDERITSNEAKTAQAVAQAAQANQRAEEEKLARVKIEERLAPRSLTGAQETNLQNQLSKFAGTSLDILIYGGGSEDALPFAGMIATTLNAAGWKVRVWNTISPGRWYRGVGLSTSSGSDQSAENAANELVGSLAREGIGVGRLDQFVTGELPDNVNGPPWDANNVAPIRMVIGSKP</sequence>
<evidence type="ECO:0000313" key="2">
    <source>
        <dbReference type="EMBL" id="MDT8836521.1"/>
    </source>
</evidence>
<dbReference type="Proteomes" id="UP001246473">
    <property type="component" value="Unassembled WGS sequence"/>
</dbReference>
<keyword evidence="1" id="KW-0812">Transmembrane</keyword>
<evidence type="ECO:0000256" key="1">
    <source>
        <dbReference type="SAM" id="Phobius"/>
    </source>
</evidence>
<keyword evidence="1" id="KW-0472">Membrane</keyword>
<dbReference type="EMBL" id="JANSLM010000001">
    <property type="protein sequence ID" value="MDT8836521.1"/>
    <property type="molecule type" value="Genomic_DNA"/>
</dbReference>
<dbReference type="RefSeq" id="WP_106352535.1">
    <property type="nucleotide sequence ID" value="NZ_JANSLM010000001.1"/>
</dbReference>